<reference evidence="1 2" key="1">
    <citation type="submission" date="2023-03" db="EMBL/GenBank/DDBJ databases">
        <title>High recombination rates correlate with genetic variation in Cardiocondyla obscurior ants.</title>
        <authorList>
            <person name="Errbii M."/>
        </authorList>
    </citation>
    <scope>NUCLEOTIDE SEQUENCE [LARGE SCALE GENOMIC DNA]</scope>
    <source>
        <strain evidence="1">Alpha-2009</strain>
        <tissue evidence="1">Whole body</tissue>
    </source>
</reference>
<proteinExistence type="predicted"/>
<dbReference type="Proteomes" id="UP001430953">
    <property type="component" value="Unassembled WGS sequence"/>
</dbReference>
<name>A0AAW2GIK3_9HYME</name>
<comment type="caution">
    <text evidence="1">The sequence shown here is derived from an EMBL/GenBank/DDBJ whole genome shotgun (WGS) entry which is preliminary data.</text>
</comment>
<evidence type="ECO:0000313" key="2">
    <source>
        <dbReference type="Proteomes" id="UP001430953"/>
    </source>
</evidence>
<gene>
    <name evidence="1" type="ORF">PUN28_005001</name>
</gene>
<protein>
    <submittedName>
        <fullName evidence="1">Uncharacterized protein</fullName>
    </submittedName>
</protein>
<sequence length="228" mass="27030">MHSAFKKFFFYYFHALTDKIIILNKQAQACCINNLMFKKISNIFFYRSCKNASVYFCEINNENTFSLFLFLSRRKTSSSFRQSTLTGLLRNVVRLSGPEFIIFLLIISRKRTANRLTFSPVILRAPMCKYIFQICRTDTVSPRRILQWFYKFSSFSDKINKFSDTDFISKQDKSQNIYYIIDMKLKFIIRHNTSKTLHNISSYVISERSHCWLMVGENGRISCARFIN</sequence>
<keyword evidence="2" id="KW-1185">Reference proteome</keyword>
<dbReference type="AlphaFoldDB" id="A0AAW2GIK3"/>
<accession>A0AAW2GIK3</accession>
<evidence type="ECO:0000313" key="1">
    <source>
        <dbReference type="EMBL" id="KAL0126297.1"/>
    </source>
</evidence>
<organism evidence="1 2">
    <name type="scientific">Cardiocondyla obscurior</name>
    <dbReference type="NCBI Taxonomy" id="286306"/>
    <lineage>
        <taxon>Eukaryota</taxon>
        <taxon>Metazoa</taxon>
        <taxon>Ecdysozoa</taxon>
        <taxon>Arthropoda</taxon>
        <taxon>Hexapoda</taxon>
        <taxon>Insecta</taxon>
        <taxon>Pterygota</taxon>
        <taxon>Neoptera</taxon>
        <taxon>Endopterygota</taxon>
        <taxon>Hymenoptera</taxon>
        <taxon>Apocrita</taxon>
        <taxon>Aculeata</taxon>
        <taxon>Formicoidea</taxon>
        <taxon>Formicidae</taxon>
        <taxon>Myrmicinae</taxon>
        <taxon>Cardiocondyla</taxon>
    </lineage>
</organism>
<dbReference type="EMBL" id="JADYXP020000004">
    <property type="protein sequence ID" value="KAL0126297.1"/>
    <property type="molecule type" value="Genomic_DNA"/>
</dbReference>